<feature type="domain" description="HTH arsR-type" evidence="3">
    <location>
        <begin position="1"/>
        <end position="89"/>
    </location>
</feature>
<evidence type="ECO:0000313" key="4">
    <source>
        <dbReference type="EMBL" id="NGO62163.1"/>
    </source>
</evidence>
<organism evidence="4 5">
    <name type="scientific">Rhizobium daejeonense</name>
    <dbReference type="NCBI Taxonomy" id="240521"/>
    <lineage>
        <taxon>Bacteria</taxon>
        <taxon>Pseudomonadati</taxon>
        <taxon>Pseudomonadota</taxon>
        <taxon>Alphaproteobacteria</taxon>
        <taxon>Hyphomicrobiales</taxon>
        <taxon>Rhizobiaceae</taxon>
        <taxon>Rhizobium/Agrobacterium group</taxon>
        <taxon>Rhizobium</taxon>
    </lineage>
</organism>
<dbReference type="Pfam" id="PF08327">
    <property type="entry name" value="AHSA1"/>
    <property type="match status" value="1"/>
</dbReference>
<evidence type="ECO:0000313" key="5">
    <source>
        <dbReference type="Proteomes" id="UP000477849"/>
    </source>
</evidence>
<dbReference type="EMBL" id="JAAKZH010000001">
    <property type="protein sequence ID" value="NGO62163.1"/>
    <property type="molecule type" value="Genomic_DNA"/>
</dbReference>
<dbReference type="InterPro" id="IPR011991">
    <property type="entry name" value="ArsR-like_HTH"/>
</dbReference>
<dbReference type="SMART" id="SM00418">
    <property type="entry name" value="HTH_ARSR"/>
    <property type="match status" value="1"/>
</dbReference>
<dbReference type="InterPro" id="IPR023393">
    <property type="entry name" value="START-like_dom_sf"/>
</dbReference>
<comment type="similarity">
    <text evidence="1">Belongs to the AHA1 family.</text>
</comment>
<dbReference type="PROSITE" id="PS50172">
    <property type="entry name" value="BRCT"/>
    <property type="match status" value="1"/>
</dbReference>
<dbReference type="AlphaFoldDB" id="A0A6M1RTJ7"/>
<sequence length="261" mass="29538">MDDDVFFALSHPLRRELLDLLTEKGGRTLGDLESHLPVSRFGVMKHLKVLEAAHLVVSRKAGREKLHFLNAVPIQEVSDRWIARYAVPFVRTMADIKSIAETMEKEKEMTSEIQPKHVYELYIRASAETVWEIITSDAKTPLWQHFNMTSRTDWRVEGEYAWMMGERVAICGKIVEIEPLRRLVLTFSAQWAPDVAADKPSRVVFEIEPLPGKACKLTLVHDDFGGETATSKAVVGGWPESLSRLKTLAETGVPFLLERAV</sequence>
<dbReference type="PANTHER" id="PTHR38600:SF1">
    <property type="entry name" value="TRANSCRIPTIONAL REGULATORY PROTEIN"/>
    <property type="match status" value="1"/>
</dbReference>
<name>A0A6M1RTJ7_9HYPH</name>
<dbReference type="GO" id="GO:0003700">
    <property type="term" value="F:DNA-binding transcription factor activity"/>
    <property type="evidence" value="ECO:0007669"/>
    <property type="project" value="InterPro"/>
</dbReference>
<accession>A0A6M1RTJ7</accession>
<dbReference type="SUPFAM" id="SSF46785">
    <property type="entry name" value="Winged helix' DNA-binding domain"/>
    <property type="match status" value="1"/>
</dbReference>
<gene>
    <name evidence="4" type="ORF">G6N76_00640</name>
</gene>
<keyword evidence="5" id="KW-1185">Reference proteome</keyword>
<dbReference type="InterPro" id="IPR036388">
    <property type="entry name" value="WH-like_DNA-bd_sf"/>
</dbReference>
<dbReference type="CDD" id="cd00090">
    <property type="entry name" value="HTH_ARSR"/>
    <property type="match status" value="1"/>
</dbReference>
<dbReference type="InterPro" id="IPR036390">
    <property type="entry name" value="WH_DNA-bd_sf"/>
</dbReference>
<dbReference type="Gene3D" id="3.30.530.20">
    <property type="match status" value="1"/>
</dbReference>
<proteinExistence type="inferred from homology"/>
<protein>
    <submittedName>
        <fullName evidence="4">Helix-turn-helix domain-containing protein</fullName>
    </submittedName>
</protein>
<dbReference type="InterPro" id="IPR001845">
    <property type="entry name" value="HTH_ArsR_DNA-bd_dom"/>
</dbReference>
<dbReference type="Pfam" id="PF12840">
    <property type="entry name" value="HTH_20"/>
    <property type="match status" value="1"/>
</dbReference>
<comment type="caution">
    <text evidence="4">The sequence shown here is derived from an EMBL/GenBank/DDBJ whole genome shotgun (WGS) entry which is preliminary data.</text>
</comment>
<dbReference type="PROSITE" id="PS50987">
    <property type="entry name" value="HTH_ARSR_2"/>
    <property type="match status" value="1"/>
</dbReference>
<dbReference type="CDD" id="cd08893">
    <property type="entry name" value="SRPBCC_CalC_Aha1-like_GntR-HTH"/>
    <property type="match status" value="1"/>
</dbReference>
<evidence type="ECO:0000259" key="2">
    <source>
        <dbReference type="PROSITE" id="PS50172"/>
    </source>
</evidence>
<dbReference type="Gene3D" id="1.10.10.10">
    <property type="entry name" value="Winged helix-like DNA-binding domain superfamily/Winged helix DNA-binding domain"/>
    <property type="match status" value="1"/>
</dbReference>
<dbReference type="SUPFAM" id="SSF55961">
    <property type="entry name" value="Bet v1-like"/>
    <property type="match status" value="1"/>
</dbReference>
<feature type="domain" description="BRCT" evidence="2">
    <location>
        <begin position="1"/>
        <end position="82"/>
    </location>
</feature>
<evidence type="ECO:0000259" key="3">
    <source>
        <dbReference type="PROSITE" id="PS50987"/>
    </source>
</evidence>
<dbReference type="Proteomes" id="UP000477849">
    <property type="component" value="Unassembled WGS sequence"/>
</dbReference>
<reference evidence="4 5" key="1">
    <citation type="submission" date="2020-02" db="EMBL/GenBank/DDBJ databases">
        <title>Genome sequence of the type strain CCBAU10050 of Rhizobium daejeonense.</title>
        <authorList>
            <person name="Gao J."/>
            <person name="Sun J."/>
        </authorList>
    </citation>
    <scope>NUCLEOTIDE SEQUENCE [LARGE SCALE GENOMIC DNA]</scope>
    <source>
        <strain evidence="4 5">CCBAU10050</strain>
    </source>
</reference>
<dbReference type="PANTHER" id="PTHR38600">
    <property type="entry name" value="TRANSCRIPTIONAL REGULATORY PROTEIN"/>
    <property type="match status" value="1"/>
</dbReference>
<dbReference type="InterPro" id="IPR013538">
    <property type="entry name" value="ASHA1/2-like_C"/>
</dbReference>
<dbReference type="InterPro" id="IPR001357">
    <property type="entry name" value="BRCT_dom"/>
</dbReference>
<dbReference type="RefSeq" id="WP_163900927.1">
    <property type="nucleotide sequence ID" value="NZ_CP048427.1"/>
</dbReference>
<evidence type="ECO:0000256" key="1">
    <source>
        <dbReference type="ARBA" id="ARBA00006817"/>
    </source>
</evidence>